<dbReference type="EMBL" id="JAADAI010000432">
    <property type="protein sequence ID" value="NCS59365.1"/>
    <property type="molecule type" value="Genomic_DNA"/>
</dbReference>
<feature type="region of interest" description="Disordered" evidence="1">
    <location>
        <begin position="16"/>
        <end position="46"/>
    </location>
</feature>
<evidence type="ECO:0000256" key="1">
    <source>
        <dbReference type="SAM" id="MobiDB-lite"/>
    </source>
</evidence>
<accession>A0A966G3V9</accession>
<reference evidence="2" key="1">
    <citation type="journal article" date="2019" name="Mol. Ecol.">
        <title>Genome evolution and host-microbiome shifts correspond with intraspecific niche divergence within harmful algal bloom-forming Microcystis aeruginosa.</title>
        <authorList>
            <person name="Jackrel S.L."/>
            <person name="White J.D."/>
            <person name="Evans J.T."/>
            <person name="Buffin K."/>
            <person name="Hayden K."/>
            <person name="Sarnelle O."/>
            <person name="Denef V.J."/>
        </authorList>
    </citation>
    <scope>NUCLEOTIDE SEQUENCE</scope>
    <source>
        <strain evidence="2">G11-04</strain>
    </source>
</reference>
<dbReference type="Gene3D" id="3.40.50.1000">
    <property type="entry name" value="HAD superfamily/HAD-like"/>
    <property type="match status" value="1"/>
</dbReference>
<sequence>MKILLLDLDGTIRRPTSGKFIEDPNDQEPIEGASENEVYTDRISAK</sequence>
<gene>
    <name evidence="2" type="ORF">GPJ16_22050</name>
</gene>
<evidence type="ECO:0000313" key="3">
    <source>
        <dbReference type="Proteomes" id="UP000799330"/>
    </source>
</evidence>
<organism evidence="2 3">
    <name type="scientific">Microcystis aeruginosa G11-04</name>
    <dbReference type="NCBI Taxonomy" id="2685956"/>
    <lineage>
        <taxon>Bacteria</taxon>
        <taxon>Bacillati</taxon>
        <taxon>Cyanobacteriota</taxon>
        <taxon>Cyanophyceae</taxon>
        <taxon>Oscillatoriophycideae</taxon>
        <taxon>Chroococcales</taxon>
        <taxon>Microcystaceae</taxon>
        <taxon>Microcystis</taxon>
    </lineage>
</organism>
<dbReference type="AlphaFoldDB" id="A0A966G3V9"/>
<name>A0A966G3V9_MICAE</name>
<protein>
    <submittedName>
        <fullName evidence="2">Uncharacterized protein</fullName>
    </submittedName>
</protein>
<comment type="caution">
    <text evidence="2">The sequence shown here is derived from an EMBL/GenBank/DDBJ whole genome shotgun (WGS) entry which is preliminary data.</text>
</comment>
<proteinExistence type="predicted"/>
<dbReference type="Proteomes" id="UP000799330">
    <property type="component" value="Unassembled WGS sequence"/>
</dbReference>
<evidence type="ECO:0000313" key="2">
    <source>
        <dbReference type="EMBL" id="NCS59365.1"/>
    </source>
</evidence>
<dbReference type="InterPro" id="IPR023214">
    <property type="entry name" value="HAD_sf"/>
</dbReference>